<accession>E9H4I6</accession>
<evidence type="ECO:0000256" key="2">
    <source>
        <dbReference type="ARBA" id="ARBA00006966"/>
    </source>
</evidence>
<dbReference type="Gene3D" id="3.40.640.10">
    <property type="entry name" value="Type I PLP-dependent aspartate aminotransferase-like (Major domain)"/>
    <property type="match status" value="1"/>
</dbReference>
<protein>
    <recommendedName>
        <fullName evidence="4">Aromatic amino acid beta-eliminating lyase/threonine aldolase domain-containing protein</fullName>
    </recommendedName>
</protein>
<dbReference type="PANTHER" id="PTHR48097">
    <property type="entry name" value="L-THREONINE ALDOLASE-RELATED"/>
    <property type="match status" value="1"/>
</dbReference>
<dbReference type="SUPFAM" id="SSF53383">
    <property type="entry name" value="PLP-dependent transferases"/>
    <property type="match status" value="1"/>
</dbReference>
<reference evidence="5 6" key="1">
    <citation type="journal article" date="2011" name="Science">
        <title>The ecoresponsive genome of Daphnia pulex.</title>
        <authorList>
            <person name="Colbourne J.K."/>
            <person name="Pfrender M.E."/>
            <person name="Gilbert D."/>
            <person name="Thomas W.K."/>
            <person name="Tucker A."/>
            <person name="Oakley T.H."/>
            <person name="Tokishita S."/>
            <person name="Aerts A."/>
            <person name="Arnold G.J."/>
            <person name="Basu M.K."/>
            <person name="Bauer D.J."/>
            <person name="Caceres C.E."/>
            <person name="Carmel L."/>
            <person name="Casola C."/>
            <person name="Choi J.H."/>
            <person name="Detter J.C."/>
            <person name="Dong Q."/>
            <person name="Dusheyko S."/>
            <person name="Eads B.D."/>
            <person name="Frohlich T."/>
            <person name="Geiler-Samerotte K.A."/>
            <person name="Gerlach D."/>
            <person name="Hatcher P."/>
            <person name="Jogdeo S."/>
            <person name="Krijgsveld J."/>
            <person name="Kriventseva E.V."/>
            <person name="Kultz D."/>
            <person name="Laforsch C."/>
            <person name="Lindquist E."/>
            <person name="Lopez J."/>
            <person name="Manak J.R."/>
            <person name="Muller J."/>
            <person name="Pangilinan J."/>
            <person name="Patwardhan R.P."/>
            <person name="Pitluck S."/>
            <person name="Pritham E.J."/>
            <person name="Rechtsteiner A."/>
            <person name="Rho M."/>
            <person name="Rogozin I.B."/>
            <person name="Sakarya O."/>
            <person name="Salamov A."/>
            <person name="Schaack S."/>
            <person name="Shapiro H."/>
            <person name="Shiga Y."/>
            <person name="Skalitzky C."/>
            <person name="Smith Z."/>
            <person name="Souvorov A."/>
            <person name="Sung W."/>
            <person name="Tang Z."/>
            <person name="Tsuchiya D."/>
            <person name="Tu H."/>
            <person name="Vos H."/>
            <person name="Wang M."/>
            <person name="Wolf Y.I."/>
            <person name="Yamagata H."/>
            <person name="Yamada T."/>
            <person name="Ye Y."/>
            <person name="Shaw J.R."/>
            <person name="Andrews J."/>
            <person name="Crease T.J."/>
            <person name="Tang H."/>
            <person name="Lucas S.M."/>
            <person name="Robertson H.M."/>
            <person name="Bork P."/>
            <person name="Koonin E.V."/>
            <person name="Zdobnov E.M."/>
            <person name="Grigoriev I.V."/>
            <person name="Lynch M."/>
            <person name="Boore J.L."/>
        </authorList>
    </citation>
    <scope>NUCLEOTIDE SEQUENCE [LARGE SCALE GENOMIC DNA]</scope>
</reference>
<dbReference type="InterPro" id="IPR015421">
    <property type="entry name" value="PyrdxlP-dep_Trfase_major"/>
</dbReference>
<dbReference type="OrthoDB" id="10261951at2759"/>
<dbReference type="InParanoid" id="E9H4I6"/>
<evidence type="ECO:0000256" key="1">
    <source>
        <dbReference type="ARBA" id="ARBA00001933"/>
    </source>
</evidence>
<dbReference type="GO" id="GO:0016829">
    <property type="term" value="F:lyase activity"/>
    <property type="evidence" value="ECO:0007669"/>
    <property type="project" value="InterPro"/>
</dbReference>
<dbReference type="HOGENOM" id="CLU_2592216_0_0_1"/>
<evidence type="ECO:0000313" key="6">
    <source>
        <dbReference type="Proteomes" id="UP000000305"/>
    </source>
</evidence>
<keyword evidence="3" id="KW-0663">Pyridoxal phosphate</keyword>
<dbReference type="PANTHER" id="PTHR48097:SF9">
    <property type="entry name" value="L-THREONINE ALDOLASE"/>
    <property type="match status" value="1"/>
</dbReference>
<comment type="cofactor">
    <cofactor evidence="1">
        <name>pyridoxal 5'-phosphate</name>
        <dbReference type="ChEBI" id="CHEBI:597326"/>
    </cofactor>
</comment>
<evidence type="ECO:0000256" key="3">
    <source>
        <dbReference type="ARBA" id="ARBA00022898"/>
    </source>
</evidence>
<organism evidence="5 6">
    <name type="scientific">Daphnia pulex</name>
    <name type="common">Water flea</name>
    <dbReference type="NCBI Taxonomy" id="6669"/>
    <lineage>
        <taxon>Eukaryota</taxon>
        <taxon>Metazoa</taxon>
        <taxon>Ecdysozoa</taxon>
        <taxon>Arthropoda</taxon>
        <taxon>Crustacea</taxon>
        <taxon>Branchiopoda</taxon>
        <taxon>Diplostraca</taxon>
        <taxon>Cladocera</taxon>
        <taxon>Anomopoda</taxon>
        <taxon>Daphniidae</taxon>
        <taxon>Daphnia</taxon>
    </lineage>
</organism>
<proteinExistence type="inferred from homology"/>
<keyword evidence="6" id="KW-1185">Reference proteome</keyword>
<dbReference type="STRING" id="6669.E9H4I6"/>
<dbReference type="KEGG" id="dpx:DAPPUDRAFT_253304"/>
<evidence type="ECO:0000313" key="5">
    <source>
        <dbReference type="EMBL" id="EFX73384.1"/>
    </source>
</evidence>
<name>E9H4I6_DAPPU</name>
<evidence type="ECO:0000259" key="4">
    <source>
        <dbReference type="Pfam" id="PF01212"/>
    </source>
</evidence>
<dbReference type="Proteomes" id="UP000000305">
    <property type="component" value="Unassembled WGS sequence"/>
</dbReference>
<sequence>MSDVPQIDELFEELCFKKDLKTCSTSKISTMDGYQHGLEAHRCRKALGGGMRQAGILAAAGIWSLTKGSTRLAQDHIFTK</sequence>
<dbReference type="EMBL" id="GL732591">
    <property type="protein sequence ID" value="EFX73384.1"/>
    <property type="molecule type" value="Genomic_DNA"/>
</dbReference>
<dbReference type="InterPro" id="IPR001597">
    <property type="entry name" value="ArAA_b-elim_lyase/Thr_aldolase"/>
</dbReference>
<gene>
    <name evidence="5" type="ORF">DAPPUDRAFT_253304</name>
</gene>
<dbReference type="InterPro" id="IPR015424">
    <property type="entry name" value="PyrdxlP-dep_Trfase"/>
</dbReference>
<dbReference type="AlphaFoldDB" id="E9H4I6"/>
<dbReference type="GO" id="GO:0006520">
    <property type="term" value="P:amino acid metabolic process"/>
    <property type="evidence" value="ECO:0007669"/>
    <property type="project" value="InterPro"/>
</dbReference>
<dbReference type="Pfam" id="PF01212">
    <property type="entry name" value="Beta_elim_lyase"/>
    <property type="match status" value="1"/>
</dbReference>
<comment type="similarity">
    <text evidence="2">Belongs to the threonine aldolase family.</text>
</comment>
<feature type="domain" description="Aromatic amino acid beta-eliminating lyase/threonine aldolase" evidence="4">
    <location>
        <begin position="39"/>
        <end position="77"/>
    </location>
</feature>